<dbReference type="PANTHER" id="PTHR42188">
    <property type="entry name" value="23S RRNA-SPECIFIC ENDONUCLEASE VAPC20"/>
    <property type="match status" value="1"/>
</dbReference>
<dbReference type="SUPFAM" id="SSF88723">
    <property type="entry name" value="PIN domain-like"/>
    <property type="match status" value="1"/>
</dbReference>
<dbReference type="Gene3D" id="3.40.50.1010">
    <property type="entry name" value="5'-nuclease"/>
    <property type="match status" value="1"/>
</dbReference>
<evidence type="ECO:0000313" key="1">
    <source>
        <dbReference type="EMBL" id="KKI98127.1"/>
    </source>
</evidence>
<protein>
    <recommendedName>
        <fullName evidence="3">PIN domain-containing protein</fullName>
    </recommendedName>
</protein>
<dbReference type="GO" id="GO:0004521">
    <property type="term" value="F:RNA endonuclease activity"/>
    <property type="evidence" value="ECO:0007669"/>
    <property type="project" value="InterPro"/>
</dbReference>
<dbReference type="GO" id="GO:0016075">
    <property type="term" value="P:rRNA catabolic process"/>
    <property type="evidence" value="ECO:0007669"/>
    <property type="project" value="TreeGrafter"/>
</dbReference>
<dbReference type="InterPro" id="IPR039018">
    <property type="entry name" value="VapC20-like"/>
</dbReference>
<gene>
    <name evidence="1" type="ORF">PROH_20730</name>
</gene>
<dbReference type="Proteomes" id="UP000034681">
    <property type="component" value="Unassembled WGS sequence"/>
</dbReference>
<dbReference type="InterPro" id="IPR029060">
    <property type="entry name" value="PIN-like_dom_sf"/>
</dbReference>
<name>A0A0M2PSI8_PROHO</name>
<sequence>MRGILVDTGPLYAAYDSSDRYHTRAQQELIVLSQQCLPIILIYPVLAECHNLLLKRFGTEVGLGFLQDMKTGTILLSPEPEDYDAGIKSLQNYIDQTITLCDATIAAVSRRLKLSTWTYDFHFDVMRCQVWR</sequence>
<dbReference type="PANTHER" id="PTHR42188:SF1">
    <property type="entry name" value="23S RRNA-SPECIFIC ENDONUCLEASE VAPC20"/>
    <property type="match status" value="1"/>
</dbReference>
<keyword evidence="2" id="KW-1185">Reference proteome</keyword>
<dbReference type="RefSeq" id="WP_017713276.1">
    <property type="nucleotide sequence ID" value="NZ_KB235939.1"/>
</dbReference>
<reference evidence="1" key="1">
    <citation type="submission" date="2012-04" db="EMBL/GenBank/DDBJ databases">
        <authorList>
            <person name="Borisov I.G."/>
            <person name="Ivanikova N.V."/>
            <person name="Pinevich A.V."/>
        </authorList>
    </citation>
    <scope>NUCLEOTIDE SEQUENCE</scope>
    <source>
        <strain evidence="1">CALU 1027</strain>
    </source>
</reference>
<evidence type="ECO:0000313" key="2">
    <source>
        <dbReference type="Proteomes" id="UP000034681"/>
    </source>
</evidence>
<evidence type="ECO:0008006" key="3">
    <source>
        <dbReference type="Google" id="ProtNLM"/>
    </source>
</evidence>
<comment type="caution">
    <text evidence="1">The sequence shown here is derived from an EMBL/GenBank/DDBJ whole genome shotgun (WGS) entry which is preliminary data.</text>
</comment>
<dbReference type="EMBL" id="AJTX02000010">
    <property type="protein sequence ID" value="KKI98127.1"/>
    <property type="molecule type" value="Genomic_DNA"/>
</dbReference>
<accession>A0A0M2PSI8</accession>
<dbReference type="AlphaFoldDB" id="A0A0M2PSI8"/>
<dbReference type="STRING" id="317619.GCA_000332315_03018"/>
<proteinExistence type="predicted"/>
<organism evidence="1 2">
    <name type="scientific">Prochlorothrix hollandica PCC 9006 = CALU 1027</name>
    <dbReference type="NCBI Taxonomy" id="317619"/>
    <lineage>
        <taxon>Bacteria</taxon>
        <taxon>Bacillati</taxon>
        <taxon>Cyanobacteriota</taxon>
        <taxon>Cyanophyceae</taxon>
        <taxon>Prochlorotrichales</taxon>
        <taxon>Prochlorotrichaceae</taxon>
        <taxon>Prochlorothrix</taxon>
    </lineage>
</organism>
<dbReference type="OrthoDB" id="574260at2"/>